<evidence type="ECO:0000256" key="1">
    <source>
        <dbReference type="SAM" id="MobiDB-lite"/>
    </source>
</evidence>
<feature type="compositionally biased region" description="Basic and acidic residues" evidence="1">
    <location>
        <begin position="121"/>
        <end position="133"/>
    </location>
</feature>
<comment type="caution">
    <text evidence="2">The sequence shown here is derived from an EMBL/GenBank/DDBJ whole genome shotgun (WGS) entry which is preliminary data.</text>
</comment>
<gene>
    <name evidence="2" type="ORF">FHL15_000368</name>
</gene>
<feature type="region of interest" description="Disordered" evidence="1">
    <location>
        <begin position="1"/>
        <end position="31"/>
    </location>
</feature>
<dbReference type="OrthoDB" id="4704571at2759"/>
<proteinExistence type="predicted"/>
<feature type="compositionally biased region" description="Polar residues" evidence="1">
    <location>
        <begin position="1"/>
        <end position="10"/>
    </location>
</feature>
<name>A0A553IFP6_9PEZI</name>
<evidence type="ECO:0000313" key="3">
    <source>
        <dbReference type="Proteomes" id="UP000319160"/>
    </source>
</evidence>
<dbReference type="AlphaFoldDB" id="A0A553IFP6"/>
<keyword evidence="3" id="KW-1185">Reference proteome</keyword>
<feature type="compositionally biased region" description="Basic and acidic residues" evidence="1">
    <location>
        <begin position="148"/>
        <end position="162"/>
    </location>
</feature>
<evidence type="ECO:0000313" key="2">
    <source>
        <dbReference type="EMBL" id="TRX99026.1"/>
    </source>
</evidence>
<dbReference type="EMBL" id="VFLP01000001">
    <property type="protein sequence ID" value="TRX99026.1"/>
    <property type="molecule type" value="Genomic_DNA"/>
</dbReference>
<dbReference type="Proteomes" id="UP000319160">
    <property type="component" value="Unassembled WGS sequence"/>
</dbReference>
<sequence>MSSSRPTPWTSLGGRTFGSATEPGDSIATADIHPNPHKEYIKITDRNAICDVCKQYCTTSIQKCCICAYKTCLQCHINRYYDSKHSLEGLGLDWSFISRCHQLQNAEVAVVVVEQKAETRTPIEERNPREKISLGHLSSQNEPNPGSIDRRGAVPEETTHDIRNSGCPAPFHSFHQCKVQLRGANVIGKASPGSERSYGYGQSPKRTLACGIDWNREAFPHADQDLFTKVLIEGGRNTIGLCGIGLNEDELSLMLYEAATSKTLLKENQWTIDNPVEFELQWSFVERLIHEWHRDEQVHLEKLNAGDLKALEMLEVAFSFRAMSYDMPQGSFWVFWTAGMREGLQGPILN</sequence>
<protein>
    <submittedName>
        <fullName evidence="2">Uncharacterized protein</fullName>
    </submittedName>
</protein>
<accession>A0A553IFP6</accession>
<organism evidence="2 3">
    <name type="scientific">Xylaria flabelliformis</name>
    <dbReference type="NCBI Taxonomy" id="2512241"/>
    <lineage>
        <taxon>Eukaryota</taxon>
        <taxon>Fungi</taxon>
        <taxon>Dikarya</taxon>
        <taxon>Ascomycota</taxon>
        <taxon>Pezizomycotina</taxon>
        <taxon>Sordariomycetes</taxon>
        <taxon>Xylariomycetidae</taxon>
        <taxon>Xylariales</taxon>
        <taxon>Xylariaceae</taxon>
        <taxon>Xylaria</taxon>
    </lineage>
</organism>
<feature type="region of interest" description="Disordered" evidence="1">
    <location>
        <begin position="121"/>
        <end position="162"/>
    </location>
</feature>
<reference evidence="3" key="1">
    <citation type="submission" date="2019-06" db="EMBL/GenBank/DDBJ databases">
        <title>Draft genome sequence of the griseofulvin-producing fungus Xylaria cubensis strain G536.</title>
        <authorList>
            <person name="Mead M.E."/>
            <person name="Raja H.A."/>
            <person name="Steenwyk J.L."/>
            <person name="Knowles S.L."/>
            <person name="Oberlies N.H."/>
            <person name="Rokas A."/>
        </authorList>
    </citation>
    <scope>NUCLEOTIDE SEQUENCE [LARGE SCALE GENOMIC DNA]</scope>
    <source>
        <strain evidence="3">G536</strain>
    </source>
</reference>